<dbReference type="Pfam" id="PF00782">
    <property type="entry name" value="DSPc"/>
    <property type="match status" value="1"/>
</dbReference>
<dbReference type="InterPro" id="IPR000387">
    <property type="entry name" value="Tyr_Pase_dom"/>
</dbReference>
<dbReference type="PROSITE" id="PS00383">
    <property type="entry name" value="TYR_PHOSPHATASE_1"/>
    <property type="match status" value="1"/>
</dbReference>
<sequence length="201" mass="23336">MLRWFDYVPLGDVIPGTRFICCKVSLTKVFPKPLRSFRPEDLASAVAEKGYQLGLVIDLTYTDRYYSGKEFTDRSIEYVKIFIPHYKYFRQFCDVVEDFHRRAPQNALIAVHCTHGINRTGYFVCRYLVEQLRWTASQAIEGMYFPFLYQTAGHMSLGFFNEEFPKGDHESGQLSSNNQVNFHSVQVSNRDISKVSFPSHS</sequence>
<protein>
    <recommendedName>
        <fullName evidence="1">Tyrosine specific protein phosphatases domain-containing protein</fullName>
    </recommendedName>
</protein>
<accession>A0A3P8GV46</accession>
<dbReference type="InterPro" id="IPR029021">
    <property type="entry name" value="Prot-tyrosine_phosphatase-like"/>
</dbReference>
<dbReference type="GO" id="GO:0004651">
    <property type="term" value="F:polynucleotide 5'-phosphatase activity"/>
    <property type="evidence" value="ECO:0007669"/>
    <property type="project" value="TreeGrafter"/>
</dbReference>
<dbReference type="PANTHER" id="PTHR10367:SF9">
    <property type="entry name" value="DUAL-SPECIFICITY PHOSPHATASE 11 (RNA_RNP COMPLEX 1-INTERACTING)"/>
    <property type="match status" value="1"/>
</dbReference>
<proteinExistence type="predicted"/>
<dbReference type="AlphaFoldDB" id="A0A3P8GV46"/>
<dbReference type="Gene3D" id="3.90.190.10">
    <property type="entry name" value="Protein tyrosine phosphatase superfamily"/>
    <property type="match status" value="1"/>
</dbReference>
<dbReference type="InterPro" id="IPR051029">
    <property type="entry name" value="mRNA_Capping_Enz/RNA_Phosphat"/>
</dbReference>
<reference evidence="2 3" key="1">
    <citation type="submission" date="2018-11" db="EMBL/GenBank/DDBJ databases">
        <authorList>
            <consortium name="Pathogen Informatics"/>
        </authorList>
    </citation>
    <scope>NUCLEOTIDE SEQUENCE [LARGE SCALE GENOMIC DNA]</scope>
</reference>
<dbReference type="InterPro" id="IPR016130">
    <property type="entry name" value="Tyr_Pase_AS"/>
</dbReference>
<organism evidence="2 3">
    <name type="scientific">Soboliphyme baturini</name>
    <dbReference type="NCBI Taxonomy" id="241478"/>
    <lineage>
        <taxon>Eukaryota</taxon>
        <taxon>Metazoa</taxon>
        <taxon>Ecdysozoa</taxon>
        <taxon>Nematoda</taxon>
        <taxon>Enoplea</taxon>
        <taxon>Dorylaimia</taxon>
        <taxon>Dioctophymatida</taxon>
        <taxon>Dioctophymatoidea</taxon>
        <taxon>Soboliphymatidae</taxon>
        <taxon>Soboliphyme</taxon>
    </lineage>
</organism>
<feature type="domain" description="Tyrosine specific protein phosphatases" evidence="1">
    <location>
        <begin position="90"/>
        <end position="143"/>
    </location>
</feature>
<dbReference type="InterPro" id="IPR000340">
    <property type="entry name" value="Dual-sp_phosphatase_cat-dom"/>
</dbReference>
<dbReference type="PROSITE" id="PS50056">
    <property type="entry name" value="TYR_PHOSPHATASE_2"/>
    <property type="match status" value="1"/>
</dbReference>
<dbReference type="EMBL" id="UZAM01014590">
    <property type="protein sequence ID" value="VDP34776.1"/>
    <property type="molecule type" value="Genomic_DNA"/>
</dbReference>
<evidence type="ECO:0000259" key="1">
    <source>
        <dbReference type="PROSITE" id="PS50056"/>
    </source>
</evidence>
<gene>
    <name evidence="2" type="ORF">SBAD_LOCUS10803</name>
</gene>
<evidence type="ECO:0000313" key="3">
    <source>
        <dbReference type="Proteomes" id="UP000270296"/>
    </source>
</evidence>
<evidence type="ECO:0000313" key="2">
    <source>
        <dbReference type="EMBL" id="VDP34776.1"/>
    </source>
</evidence>
<dbReference type="OrthoDB" id="428974at2759"/>
<dbReference type="SUPFAM" id="SSF52799">
    <property type="entry name" value="(Phosphotyrosine protein) phosphatases II"/>
    <property type="match status" value="1"/>
</dbReference>
<keyword evidence="3" id="KW-1185">Reference proteome</keyword>
<dbReference type="Proteomes" id="UP000270296">
    <property type="component" value="Unassembled WGS sequence"/>
</dbReference>
<name>A0A3P8GV46_9BILA</name>
<dbReference type="PANTHER" id="PTHR10367">
    <property type="entry name" value="MRNA-CAPPING ENZYME"/>
    <property type="match status" value="1"/>
</dbReference>